<evidence type="ECO:0000256" key="1">
    <source>
        <dbReference type="ARBA" id="ARBA00022737"/>
    </source>
</evidence>
<reference evidence="6" key="1">
    <citation type="submission" date="2021-03" db="EMBL/GenBank/DDBJ databases">
        <authorList>
            <person name="Palmer J.M."/>
        </authorList>
    </citation>
    <scope>NUCLEOTIDE SEQUENCE</scope>
    <source>
        <strain evidence="6">ARV_011</strain>
    </source>
</reference>
<organism evidence="6 7">
    <name type="scientific">Scheffersomyces spartinae</name>
    <dbReference type="NCBI Taxonomy" id="45513"/>
    <lineage>
        <taxon>Eukaryota</taxon>
        <taxon>Fungi</taxon>
        <taxon>Dikarya</taxon>
        <taxon>Ascomycota</taxon>
        <taxon>Saccharomycotina</taxon>
        <taxon>Pichiomycetes</taxon>
        <taxon>Debaryomycetaceae</taxon>
        <taxon>Scheffersomyces</taxon>
    </lineage>
</organism>
<feature type="compositionally biased region" description="Polar residues" evidence="4">
    <location>
        <begin position="1"/>
        <end position="10"/>
    </location>
</feature>
<evidence type="ECO:0000256" key="3">
    <source>
        <dbReference type="PROSITE-ProRule" id="PRU00176"/>
    </source>
</evidence>
<dbReference type="InterPro" id="IPR050825">
    <property type="entry name" value="RBM42_RBP45_47-like"/>
</dbReference>
<keyword evidence="7" id="KW-1185">Reference proteome</keyword>
<dbReference type="Pfam" id="PF00076">
    <property type="entry name" value="RRM_1"/>
    <property type="match status" value="2"/>
</dbReference>
<feature type="region of interest" description="Disordered" evidence="4">
    <location>
        <begin position="253"/>
        <end position="273"/>
    </location>
</feature>
<gene>
    <name evidence="6" type="ORF">KQ657_001536</name>
</gene>
<proteinExistence type="predicted"/>
<evidence type="ECO:0000259" key="5">
    <source>
        <dbReference type="PROSITE" id="PS50102"/>
    </source>
</evidence>
<dbReference type="Proteomes" id="UP000790833">
    <property type="component" value="Unassembled WGS sequence"/>
</dbReference>
<accession>A0A9P7V7Y7</accession>
<dbReference type="RefSeq" id="XP_043048303.1">
    <property type="nucleotide sequence ID" value="XM_043192331.1"/>
</dbReference>
<sequence length="452" mass="50488">MMSSSLTNEGGDNRMGFQHKNHQQSHFGGREMQRNNYSSFYNRNNNSSQQRYSGDTRNQLWMGDIDPVWDEEAIMNIWKLVGFQPTNVKIMRDRNADKAYKGRSDYCFVSFPDPQAVLNAIQKNGTQIPDTQRVFKLNWTNQSNHQLGDPGMRNHNPNSQTGGGQFSKGGKPEFSLFVGDLGGDVTDELLYEAFEKAFPNQILQARVMYDPTTKQSKGFGFVKVTNQTIQSNAITEMSGFVINGRPIRVGLASGGANRGGPITSTSSTSTTSSKFNTIENDTIPILQQYQPPLNQFTDPNNTTLVVKGLSSKVSEDELSAYFIAFGDIVLCKLSYDLNTGYVKFLTREAAENAILHMHGITICGCRLVVTWGIINLTTDEIIQPPEYQKCPPPPGVAGKLGPINMCFHKLTKEELLQLDFFRDNEPLTVPQSNKLYIARQSKVHTILDEALL</sequence>
<dbReference type="InterPro" id="IPR000504">
    <property type="entry name" value="RRM_dom"/>
</dbReference>
<dbReference type="SUPFAM" id="SSF54928">
    <property type="entry name" value="RNA-binding domain, RBD"/>
    <property type="match status" value="3"/>
</dbReference>
<feature type="region of interest" description="Disordered" evidence="4">
    <location>
        <begin position="1"/>
        <end position="29"/>
    </location>
</feature>
<feature type="region of interest" description="Disordered" evidence="4">
    <location>
        <begin position="147"/>
        <end position="166"/>
    </location>
</feature>
<dbReference type="InterPro" id="IPR035979">
    <property type="entry name" value="RBD_domain_sf"/>
</dbReference>
<dbReference type="GeneID" id="66114910"/>
<evidence type="ECO:0000313" key="6">
    <source>
        <dbReference type="EMBL" id="KAG7192753.1"/>
    </source>
</evidence>
<dbReference type="AlphaFoldDB" id="A0A9P7V7Y7"/>
<evidence type="ECO:0000313" key="7">
    <source>
        <dbReference type="Proteomes" id="UP000790833"/>
    </source>
</evidence>
<feature type="domain" description="RRM" evidence="5">
    <location>
        <begin position="174"/>
        <end position="254"/>
    </location>
</feature>
<dbReference type="GO" id="GO:0006376">
    <property type="term" value="P:mRNA splice site recognition"/>
    <property type="evidence" value="ECO:0007669"/>
    <property type="project" value="TreeGrafter"/>
</dbReference>
<dbReference type="PANTHER" id="PTHR47640">
    <property type="entry name" value="TRNA SELENOCYSTEINE 1-ASSOCIATED PROTEIN 1-RELATED-RELATED"/>
    <property type="match status" value="1"/>
</dbReference>
<name>A0A9P7V7Y7_9ASCO</name>
<feature type="compositionally biased region" description="Low complexity" evidence="4">
    <location>
        <begin position="263"/>
        <end position="273"/>
    </location>
</feature>
<protein>
    <recommendedName>
        <fullName evidence="5">RRM domain-containing protein</fullName>
    </recommendedName>
</protein>
<keyword evidence="1" id="KW-0677">Repeat</keyword>
<comment type="caution">
    <text evidence="6">The sequence shown here is derived from an EMBL/GenBank/DDBJ whole genome shotgun (WGS) entry which is preliminary data.</text>
</comment>
<keyword evidence="2 3" id="KW-0694">RNA-binding</keyword>
<dbReference type="PROSITE" id="PS50102">
    <property type="entry name" value="RRM"/>
    <property type="match status" value="2"/>
</dbReference>
<dbReference type="InterPro" id="IPR012677">
    <property type="entry name" value="Nucleotide-bd_a/b_plait_sf"/>
</dbReference>
<dbReference type="OrthoDB" id="446113at2759"/>
<feature type="domain" description="RRM" evidence="5">
    <location>
        <begin position="302"/>
        <end position="374"/>
    </location>
</feature>
<dbReference type="GO" id="GO:0005829">
    <property type="term" value="C:cytosol"/>
    <property type="evidence" value="ECO:0007669"/>
    <property type="project" value="TreeGrafter"/>
</dbReference>
<dbReference type="EMBL" id="JAHMUF010000016">
    <property type="protein sequence ID" value="KAG7192753.1"/>
    <property type="molecule type" value="Genomic_DNA"/>
</dbReference>
<dbReference type="GO" id="GO:0003729">
    <property type="term" value="F:mRNA binding"/>
    <property type="evidence" value="ECO:0007669"/>
    <property type="project" value="InterPro"/>
</dbReference>
<dbReference type="Gene3D" id="3.30.70.330">
    <property type="match status" value="3"/>
</dbReference>
<dbReference type="SMART" id="SM00360">
    <property type="entry name" value="RRM"/>
    <property type="match status" value="3"/>
</dbReference>
<evidence type="ECO:0000256" key="2">
    <source>
        <dbReference type="ARBA" id="ARBA00022884"/>
    </source>
</evidence>
<dbReference type="PANTHER" id="PTHR47640:SF10">
    <property type="entry name" value="TRNA SELENOCYSTEINE 1-ASSOCIATED PROTEIN 1-RELATED"/>
    <property type="match status" value="1"/>
</dbReference>
<evidence type="ECO:0000256" key="4">
    <source>
        <dbReference type="SAM" id="MobiDB-lite"/>
    </source>
</evidence>